<protein>
    <submittedName>
        <fullName evidence="5">Transcription factor IBH1-like 1</fullName>
    </submittedName>
</protein>
<keyword evidence="1" id="KW-0805">Transcription regulation</keyword>
<gene>
    <name evidence="5" type="primary">LOC105039571</name>
</gene>
<dbReference type="Pfam" id="PF26576">
    <property type="entry name" value="IBH1_N"/>
    <property type="match status" value="1"/>
</dbReference>
<feature type="domain" description="IBH1-like N-terminal" evidence="3">
    <location>
        <begin position="4"/>
        <end position="65"/>
    </location>
</feature>
<keyword evidence="4" id="KW-1185">Reference proteome</keyword>
<dbReference type="PANTHER" id="PTHR33124">
    <property type="entry name" value="TRANSCRIPTION FACTOR IBH1-LIKE 1"/>
    <property type="match status" value="1"/>
</dbReference>
<dbReference type="AlphaFoldDB" id="A0A6J0PDW1"/>
<evidence type="ECO:0000256" key="2">
    <source>
        <dbReference type="ARBA" id="ARBA00023163"/>
    </source>
</evidence>
<dbReference type="OrthoDB" id="1922093at2759"/>
<evidence type="ECO:0000256" key="1">
    <source>
        <dbReference type="ARBA" id="ARBA00023015"/>
    </source>
</evidence>
<dbReference type="GeneID" id="105039571"/>
<name>A0A6J0PDW1_ELAGV</name>
<dbReference type="RefSeq" id="XP_019703813.1">
    <property type="nucleotide sequence ID" value="XM_019848254.2"/>
</dbReference>
<organism evidence="4 5">
    <name type="scientific">Elaeis guineensis var. tenera</name>
    <name type="common">Oil palm</name>
    <dbReference type="NCBI Taxonomy" id="51953"/>
    <lineage>
        <taxon>Eukaryota</taxon>
        <taxon>Viridiplantae</taxon>
        <taxon>Streptophyta</taxon>
        <taxon>Embryophyta</taxon>
        <taxon>Tracheophyta</taxon>
        <taxon>Spermatophyta</taxon>
        <taxon>Magnoliopsida</taxon>
        <taxon>Liliopsida</taxon>
        <taxon>Arecaceae</taxon>
        <taxon>Arecoideae</taxon>
        <taxon>Cocoseae</taxon>
        <taxon>Elaeidinae</taxon>
        <taxon>Elaeis</taxon>
    </lineage>
</organism>
<dbReference type="GO" id="GO:0006355">
    <property type="term" value="P:regulation of DNA-templated transcription"/>
    <property type="evidence" value="ECO:0007669"/>
    <property type="project" value="InterPro"/>
</dbReference>
<keyword evidence="2" id="KW-0804">Transcription</keyword>
<proteinExistence type="predicted"/>
<evidence type="ECO:0000313" key="4">
    <source>
        <dbReference type="Proteomes" id="UP000504607"/>
    </source>
</evidence>
<evidence type="ECO:0000313" key="5">
    <source>
        <dbReference type="RefSeq" id="XP_019703813.1"/>
    </source>
</evidence>
<dbReference type="PANTHER" id="PTHR33124:SF5">
    <property type="entry name" value="TRANSCRIPTION FACTOR IBH1-LIKE 1"/>
    <property type="match status" value="1"/>
</dbReference>
<sequence>MHASNSFTEIFLKHMLLGLQNGVASKNMSFLQRKRAIKLTADVAMAFAKDGAKWSHALIMNLSKKTENRTLLRSILGREYERLTKPCLSWKMPRAKKILQRSFKMHSRIKKGARQLRGVNAASVRAGAAVTRTKVLKRLVPGGEHLDDSSLLEETLDYVISLRAQVDLMHLLVKALDVPNPNLCNKGESGEFLF</sequence>
<dbReference type="InParanoid" id="A0A6J0PDW1"/>
<dbReference type="RefSeq" id="XP_073104517.1">
    <property type="nucleotide sequence ID" value="XM_073248416.1"/>
</dbReference>
<dbReference type="InterPro" id="IPR059002">
    <property type="entry name" value="IBH1_N"/>
</dbReference>
<reference evidence="5" key="1">
    <citation type="submission" date="2025-08" db="UniProtKB">
        <authorList>
            <consortium name="RefSeq"/>
        </authorList>
    </citation>
    <scope>IDENTIFICATION</scope>
</reference>
<accession>A0A6J0PDW1</accession>
<dbReference type="Proteomes" id="UP000504607">
    <property type="component" value="Chromosome 2"/>
</dbReference>
<evidence type="ECO:0000259" key="3">
    <source>
        <dbReference type="Pfam" id="PF26576"/>
    </source>
</evidence>
<dbReference type="InterPro" id="IPR044660">
    <property type="entry name" value="IBH1-like"/>
</dbReference>